<dbReference type="AlphaFoldDB" id="A0A248UMI8"/>
<dbReference type="RefSeq" id="WP_095448083.1">
    <property type="nucleotide sequence ID" value="NZ_CP022605.1"/>
</dbReference>
<name>A0A248UMI8_9HYPH</name>
<accession>A0A248UMI8</accession>
<dbReference type="KEGG" id="och:CES85_2829"/>
<dbReference type="Proteomes" id="UP000215256">
    <property type="component" value="Plasmid unnamed1"/>
</dbReference>
<organism evidence="1 2">
    <name type="scientific">Ochrobactrum quorumnocens</name>
    <dbReference type="NCBI Taxonomy" id="271865"/>
    <lineage>
        <taxon>Bacteria</taxon>
        <taxon>Pseudomonadati</taxon>
        <taxon>Pseudomonadota</taxon>
        <taxon>Alphaproteobacteria</taxon>
        <taxon>Hyphomicrobiales</taxon>
        <taxon>Brucellaceae</taxon>
        <taxon>Brucella/Ochrobactrum group</taxon>
        <taxon>Ochrobactrum</taxon>
    </lineage>
</organism>
<gene>
    <name evidence="1" type="ORF">CES85_2829</name>
</gene>
<geneLocation type="plasmid" evidence="1 2">
    <name>unnamed1</name>
</geneLocation>
<dbReference type="EC" id="1.1.1.18" evidence="1"/>
<evidence type="ECO:0000313" key="1">
    <source>
        <dbReference type="EMBL" id="ASV88067.1"/>
    </source>
</evidence>
<dbReference type="GO" id="GO:0050112">
    <property type="term" value="F:inositol 2-dehydrogenase (NAD+) activity"/>
    <property type="evidence" value="ECO:0007669"/>
    <property type="project" value="UniProtKB-EC"/>
</dbReference>
<keyword evidence="1" id="KW-0560">Oxidoreductase</keyword>
<proteinExistence type="predicted"/>
<dbReference type="OrthoDB" id="9776544at2"/>
<dbReference type="EMBL" id="CP022605">
    <property type="protein sequence ID" value="ASV88067.1"/>
    <property type="molecule type" value="Genomic_DNA"/>
</dbReference>
<evidence type="ECO:0000313" key="2">
    <source>
        <dbReference type="Proteomes" id="UP000215256"/>
    </source>
</evidence>
<protein>
    <submittedName>
        <fullName evidence="1">Inositol 2-dehydrogenase Myo-inositol 2-dehydrogenase MI 2-dehydrogenase domain protein</fullName>
        <ecNumber evidence="1">1.1.1.18</ecNumber>
    </submittedName>
</protein>
<reference evidence="1 2" key="1">
    <citation type="submission" date="2017-07" db="EMBL/GenBank/DDBJ databases">
        <title>Phylogenetic study on the rhizospheric bacterium Ochrobactrum sp. A44.</title>
        <authorList>
            <person name="Krzyzanowska D.M."/>
            <person name="Ossowicki A."/>
            <person name="Rajewska M."/>
            <person name="Maciag T."/>
            <person name="Kaczynski Z."/>
            <person name="Czerwicka M."/>
            <person name="Jafra S."/>
        </authorList>
    </citation>
    <scope>NUCLEOTIDE SEQUENCE [LARGE SCALE GENOMIC DNA]</scope>
    <source>
        <strain evidence="1 2">A44</strain>
        <plasmid evidence="1 2">unnamed1</plasmid>
    </source>
</reference>
<keyword evidence="1" id="KW-0614">Plasmid</keyword>
<sequence>MALYGTEATLYVPEPNIFDGIVRITNQKEAAGLPAWDHPLGPPNRTENSGRMVADYRSAGLADMAQAII</sequence>